<organism evidence="2 3">
    <name type="scientific">Desulfitobacterium hafniense DP7</name>
    <dbReference type="NCBI Taxonomy" id="537010"/>
    <lineage>
        <taxon>Bacteria</taxon>
        <taxon>Bacillati</taxon>
        <taxon>Bacillota</taxon>
        <taxon>Clostridia</taxon>
        <taxon>Eubacteriales</taxon>
        <taxon>Desulfitobacteriaceae</taxon>
        <taxon>Desulfitobacterium</taxon>
    </lineage>
</organism>
<sequence>MAHTTAGYYPGCLSWMQNPKSQVSAHYLVLRNGRILQMVKDEDTGHKSYNRPLSH</sequence>
<dbReference type="HOGENOM" id="CLU_3024694_0_0_9"/>
<evidence type="ECO:0000259" key="1">
    <source>
        <dbReference type="Pfam" id="PF01510"/>
    </source>
</evidence>
<gene>
    <name evidence="2" type="ORF">HMPREF0322_05286</name>
</gene>
<proteinExistence type="predicted"/>
<dbReference type="SUPFAM" id="SSF55846">
    <property type="entry name" value="N-acetylmuramoyl-L-alanine amidase-like"/>
    <property type="match status" value="1"/>
</dbReference>
<evidence type="ECO:0000313" key="2">
    <source>
        <dbReference type="EMBL" id="EHL03999.1"/>
    </source>
</evidence>
<dbReference type="InterPro" id="IPR002502">
    <property type="entry name" value="Amidase_domain"/>
</dbReference>
<accession>G9XWB9</accession>
<feature type="domain" description="N-acetylmuramoyl-L-alanine amidase" evidence="1">
    <location>
        <begin position="2"/>
        <end position="47"/>
    </location>
</feature>
<name>G9XWB9_DESHA</name>
<dbReference type="Proteomes" id="UP000004416">
    <property type="component" value="Unassembled WGS sequence"/>
</dbReference>
<dbReference type="EMBL" id="AFZX01000139">
    <property type="protein sequence ID" value="EHL03999.1"/>
    <property type="molecule type" value="Genomic_DNA"/>
</dbReference>
<dbReference type="Gene3D" id="3.40.80.10">
    <property type="entry name" value="Peptidoglycan recognition protein-like"/>
    <property type="match status" value="1"/>
</dbReference>
<comment type="caution">
    <text evidence="2">The sequence shown here is derived from an EMBL/GenBank/DDBJ whole genome shotgun (WGS) entry which is preliminary data.</text>
</comment>
<dbReference type="GO" id="GO:0009253">
    <property type="term" value="P:peptidoglycan catabolic process"/>
    <property type="evidence" value="ECO:0007669"/>
    <property type="project" value="InterPro"/>
</dbReference>
<reference evidence="2 3" key="1">
    <citation type="submission" date="2011-08" db="EMBL/GenBank/DDBJ databases">
        <authorList>
            <person name="Weinstock G."/>
            <person name="Sodergren E."/>
            <person name="Clifton S."/>
            <person name="Fulton L."/>
            <person name="Fulton B."/>
            <person name="Courtney L."/>
            <person name="Fronick C."/>
            <person name="Harrison M."/>
            <person name="Strong C."/>
            <person name="Farmer C."/>
            <person name="Delahaunty K."/>
            <person name="Markovic C."/>
            <person name="Hall O."/>
            <person name="Minx P."/>
            <person name="Tomlinson C."/>
            <person name="Mitreva M."/>
            <person name="Hou S."/>
            <person name="Chen J."/>
            <person name="Wollam A."/>
            <person name="Pepin K.H."/>
            <person name="Johnson M."/>
            <person name="Bhonagiri V."/>
            <person name="Zhang X."/>
            <person name="Suruliraj S."/>
            <person name="Warren W."/>
            <person name="Chinwalla A."/>
            <person name="Mardis E.R."/>
            <person name="Wilson R.K."/>
        </authorList>
    </citation>
    <scope>NUCLEOTIDE SEQUENCE [LARGE SCALE GENOMIC DNA]</scope>
    <source>
        <strain evidence="2 3">DP7</strain>
    </source>
</reference>
<dbReference type="InterPro" id="IPR036505">
    <property type="entry name" value="Amidase/PGRP_sf"/>
</dbReference>
<evidence type="ECO:0000313" key="3">
    <source>
        <dbReference type="Proteomes" id="UP000004416"/>
    </source>
</evidence>
<dbReference type="Pfam" id="PF01510">
    <property type="entry name" value="Amidase_2"/>
    <property type="match status" value="1"/>
</dbReference>
<dbReference type="GO" id="GO:0008745">
    <property type="term" value="F:N-acetylmuramoyl-L-alanine amidase activity"/>
    <property type="evidence" value="ECO:0007669"/>
    <property type="project" value="InterPro"/>
</dbReference>
<protein>
    <recommendedName>
        <fullName evidence="1">N-acetylmuramoyl-L-alanine amidase domain-containing protein</fullName>
    </recommendedName>
</protein>
<dbReference type="AlphaFoldDB" id="G9XWB9"/>